<dbReference type="InterPro" id="IPR019887">
    <property type="entry name" value="Tscrpt_reg_AsnC/Lrp_C"/>
</dbReference>
<keyword evidence="3" id="KW-0804">Transcription</keyword>
<keyword evidence="2" id="KW-0238">DNA-binding</keyword>
<keyword evidence="6" id="KW-1185">Reference proteome</keyword>
<evidence type="ECO:0000256" key="2">
    <source>
        <dbReference type="ARBA" id="ARBA00023125"/>
    </source>
</evidence>
<dbReference type="Gene3D" id="3.30.70.920">
    <property type="match status" value="1"/>
</dbReference>
<dbReference type="InterPro" id="IPR019888">
    <property type="entry name" value="Tscrpt_reg_AsnC-like"/>
</dbReference>
<dbReference type="Pfam" id="PF13412">
    <property type="entry name" value="HTH_24"/>
    <property type="match status" value="1"/>
</dbReference>
<dbReference type="InterPro" id="IPR011991">
    <property type="entry name" value="ArsR-like_HTH"/>
</dbReference>
<dbReference type="SMART" id="SM00344">
    <property type="entry name" value="HTH_ASNC"/>
    <property type="match status" value="1"/>
</dbReference>
<name>A0ABT4JSL6_9GAMM</name>
<dbReference type="EMBL" id="JAPUBN010000013">
    <property type="protein sequence ID" value="MCZ2721324.1"/>
    <property type="molecule type" value="Genomic_DNA"/>
</dbReference>
<dbReference type="CDD" id="cd00090">
    <property type="entry name" value="HTH_ARSR"/>
    <property type="match status" value="1"/>
</dbReference>
<accession>A0ABT4JSL6</accession>
<organism evidence="5 6">
    <name type="scientific">Marinomonas phaeophyticola</name>
    <dbReference type="NCBI Taxonomy" id="3004091"/>
    <lineage>
        <taxon>Bacteria</taxon>
        <taxon>Pseudomonadati</taxon>
        <taxon>Pseudomonadota</taxon>
        <taxon>Gammaproteobacteria</taxon>
        <taxon>Oceanospirillales</taxon>
        <taxon>Oceanospirillaceae</taxon>
        <taxon>Marinomonas</taxon>
    </lineage>
</organism>
<dbReference type="PANTHER" id="PTHR30154:SF34">
    <property type="entry name" value="TRANSCRIPTIONAL REGULATOR AZLB"/>
    <property type="match status" value="1"/>
</dbReference>
<reference evidence="5" key="1">
    <citation type="submission" date="2022-12" db="EMBL/GenBank/DDBJ databases">
        <title>Marinomonas 15G1-11 sp. nov, isolated from marine algae.</title>
        <authorList>
            <person name="Butt M."/>
            <person name="Choi D.G."/>
            <person name="Kim J.M."/>
            <person name="Lee J.K."/>
            <person name="Baek J.H."/>
            <person name="Jeon C.O."/>
        </authorList>
    </citation>
    <scope>NUCLEOTIDE SEQUENCE</scope>
    <source>
        <strain evidence="5">15G1-11</strain>
    </source>
</reference>
<evidence type="ECO:0000313" key="5">
    <source>
        <dbReference type="EMBL" id="MCZ2721324.1"/>
    </source>
</evidence>
<dbReference type="InterPro" id="IPR000485">
    <property type="entry name" value="AsnC-type_HTH_dom"/>
</dbReference>
<dbReference type="PANTHER" id="PTHR30154">
    <property type="entry name" value="LEUCINE-RESPONSIVE REGULATORY PROTEIN"/>
    <property type="match status" value="1"/>
</dbReference>
<gene>
    <name evidence="5" type="ORF">O1D97_06600</name>
</gene>
<proteinExistence type="predicted"/>
<sequence length="156" mass="17546">MPNIEIDKTDLNILGILQKEGRLTNVELAEKINLSPSPCLRRVKKLEESGVITRYKASVARTEVGFTMTIFVDVTLDNHRDQASKAFEDAILNMPNVISCFVISGMADYHLEVVVKDLPHYEVILKQIQTLPFVKDIHSNFAIRTIKTDSPLPLSP</sequence>
<dbReference type="PROSITE" id="PS00519">
    <property type="entry name" value="HTH_ASNC_1"/>
    <property type="match status" value="1"/>
</dbReference>
<evidence type="ECO:0000256" key="3">
    <source>
        <dbReference type="ARBA" id="ARBA00023163"/>
    </source>
</evidence>
<dbReference type="SUPFAM" id="SSF46785">
    <property type="entry name" value="Winged helix' DNA-binding domain"/>
    <property type="match status" value="1"/>
</dbReference>
<dbReference type="Gene3D" id="1.10.10.10">
    <property type="entry name" value="Winged helix-like DNA-binding domain superfamily/Winged helix DNA-binding domain"/>
    <property type="match status" value="1"/>
</dbReference>
<evidence type="ECO:0000313" key="6">
    <source>
        <dbReference type="Proteomes" id="UP001149719"/>
    </source>
</evidence>
<feature type="domain" description="HTH asnC-type" evidence="4">
    <location>
        <begin position="6"/>
        <end position="67"/>
    </location>
</feature>
<dbReference type="PROSITE" id="PS50956">
    <property type="entry name" value="HTH_ASNC_2"/>
    <property type="match status" value="1"/>
</dbReference>
<dbReference type="RefSeq" id="WP_269124005.1">
    <property type="nucleotide sequence ID" value="NZ_JAPUBN010000013.1"/>
</dbReference>
<keyword evidence="1" id="KW-0805">Transcription regulation</keyword>
<dbReference type="PRINTS" id="PR00033">
    <property type="entry name" value="HTHASNC"/>
</dbReference>
<dbReference type="InterPro" id="IPR019885">
    <property type="entry name" value="Tscrpt_reg_HTH_AsnC-type_CS"/>
</dbReference>
<protein>
    <submittedName>
        <fullName evidence="5">Lrp/AsnC family transcriptional regulator</fullName>
    </submittedName>
</protein>
<dbReference type="InterPro" id="IPR036390">
    <property type="entry name" value="WH_DNA-bd_sf"/>
</dbReference>
<dbReference type="Pfam" id="PF01037">
    <property type="entry name" value="AsnC_trans_reg"/>
    <property type="match status" value="1"/>
</dbReference>
<comment type="caution">
    <text evidence="5">The sequence shown here is derived from an EMBL/GenBank/DDBJ whole genome shotgun (WGS) entry which is preliminary data.</text>
</comment>
<evidence type="ECO:0000256" key="1">
    <source>
        <dbReference type="ARBA" id="ARBA00023015"/>
    </source>
</evidence>
<evidence type="ECO:0000259" key="4">
    <source>
        <dbReference type="PROSITE" id="PS50956"/>
    </source>
</evidence>
<dbReference type="InterPro" id="IPR036388">
    <property type="entry name" value="WH-like_DNA-bd_sf"/>
</dbReference>
<dbReference type="Proteomes" id="UP001149719">
    <property type="component" value="Unassembled WGS sequence"/>
</dbReference>